<dbReference type="GeneID" id="87820900"/>
<dbReference type="EMBL" id="MU853603">
    <property type="protein sequence ID" value="KAK4141964.1"/>
    <property type="molecule type" value="Genomic_DNA"/>
</dbReference>
<keyword evidence="4" id="KW-1185">Reference proteome</keyword>
<gene>
    <name evidence="3" type="ORF">C8A04DRAFT_38624</name>
</gene>
<dbReference type="InterPro" id="IPR001810">
    <property type="entry name" value="F-box_dom"/>
</dbReference>
<name>A0AAN6UZX9_9PEZI</name>
<reference evidence="3" key="2">
    <citation type="submission" date="2023-05" db="EMBL/GenBank/DDBJ databases">
        <authorList>
            <consortium name="Lawrence Berkeley National Laboratory"/>
            <person name="Steindorff A."/>
            <person name="Hensen N."/>
            <person name="Bonometti L."/>
            <person name="Westerberg I."/>
            <person name="Brannstrom I.O."/>
            <person name="Guillou S."/>
            <person name="Cros-Aarteil S."/>
            <person name="Calhoun S."/>
            <person name="Haridas S."/>
            <person name="Kuo A."/>
            <person name="Mondo S."/>
            <person name="Pangilinan J."/>
            <person name="Riley R."/>
            <person name="Labutti K."/>
            <person name="Andreopoulos B."/>
            <person name="Lipzen A."/>
            <person name="Chen C."/>
            <person name="Yanf M."/>
            <person name="Daum C."/>
            <person name="Ng V."/>
            <person name="Clum A."/>
            <person name="Ohm R."/>
            <person name="Martin F."/>
            <person name="Silar P."/>
            <person name="Natvig D."/>
            <person name="Lalanne C."/>
            <person name="Gautier V."/>
            <person name="Ament-Velasquez S.L."/>
            <person name="Kruys A."/>
            <person name="Hutchinson M.I."/>
            <person name="Powell A.J."/>
            <person name="Barry K."/>
            <person name="Miller A.N."/>
            <person name="Grigoriev I.V."/>
            <person name="Debuchy R."/>
            <person name="Gladieux P."/>
            <person name="Thoren M.H."/>
            <person name="Johannesson H."/>
        </authorList>
    </citation>
    <scope>NUCLEOTIDE SEQUENCE</scope>
    <source>
        <strain evidence="3">CBS 141.50</strain>
    </source>
</reference>
<sequence length="672" mass="74906">MSPRISSCPICGWRILAGFLIERCLMFISVPTVYSGPEGYVLTGVGIYNDAVLAAFIAPPNPNARYDDPGYVQPATDEFGAMTDIEVDGRRGFVFHEVCWSLLEKAYHLAQIVPIHRVWEVCNSIPLSMAGDSLNWGHDYGGLAIQRDNFFPWEPRFANRHFPHGQRYPPIYDVDPRAPYELDDILAEHPQHPPRVSPSLFLGSQPNTSSNEDPFISLPAELCSLIARYLPTADALNLRLASRRFWHIYDSQQFWVSRFKGNSDRSWLSEVHAHDARPKRTSPPDWRWLYRCTTNAHRMPGLQNRKRIWSLIQGIIPLLALRWNEVPCPLPTPWQRPSETTDKEEAQDPSWAFVGGFISHESNEFCQLGKAGRRLHSERVVVPAGISHVAVSTVHLTDWGYIAGISLTSMTGAVLRLGYGDFDAQSSAELPNKLAGFNVAVGVDGIHGLQCVDTKLGSVSKWLGCTHDVPKTERLAVGTPIAELELGFDVCEPFKVSTPSLSRPISVRLGLSTTVLSRFGGPGGIYLQHLTKLTVRGGGLQRIEFSFNIDVPVECWSFGRWENTEFTEFVDFNIDGAGGELIDRVEIGQVYEDRGPNWCREAGDLGWIHTNRGRTCETGRKQRSRKSVIKERVVIAGPGRVVTGFYGAQYRNLAIPITVLGVITEASSLSAQ</sequence>
<dbReference type="AlphaFoldDB" id="A0AAN6UZX9"/>
<dbReference type="InterPro" id="IPR036047">
    <property type="entry name" value="F-box-like_dom_sf"/>
</dbReference>
<dbReference type="Gene3D" id="1.20.1280.50">
    <property type="match status" value="1"/>
</dbReference>
<evidence type="ECO:0000259" key="2">
    <source>
        <dbReference type="PROSITE" id="PS50181"/>
    </source>
</evidence>
<proteinExistence type="predicted"/>
<evidence type="ECO:0000256" key="1">
    <source>
        <dbReference type="SAM" id="SignalP"/>
    </source>
</evidence>
<protein>
    <recommendedName>
        <fullName evidence="2">F-box domain-containing protein</fullName>
    </recommendedName>
</protein>
<keyword evidence="1" id="KW-0732">Signal</keyword>
<feature type="chain" id="PRO_5042945558" description="F-box domain-containing protein" evidence="1">
    <location>
        <begin position="36"/>
        <end position="672"/>
    </location>
</feature>
<evidence type="ECO:0000313" key="4">
    <source>
        <dbReference type="Proteomes" id="UP001302676"/>
    </source>
</evidence>
<dbReference type="Proteomes" id="UP001302676">
    <property type="component" value="Unassembled WGS sequence"/>
</dbReference>
<reference evidence="3" key="1">
    <citation type="journal article" date="2023" name="Mol. Phylogenet. Evol.">
        <title>Genome-scale phylogeny and comparative genomics of the fungal order Sordariales.</title>
        <authorList>
            <person name="Hensen N."/>
            <person name="Bonometti L."/>
            <person name="Westerberg I."/>
            <person name="Brannstrom I.O."/>
            <person name="Guillou S."/>
            <person name="Cros-Aarteil S."/>
            <person name="Calhoun S."/>
            <person name="Haridas S."/>
            <person name="Kuo A."/>
            <person name="Mondo S."/>
            <person name="Pangilinan J."/>
            <person name="Riley R."/>
            <person name="LaButti K."/>
            <person name="Andreopoulos B."/>
            <person name="Lipzen A."/>
            <person name="Chen C."/>
            <person name="Yan M."/>
            <person name="Daum C."/>
            <person name="Ng V."/>
            <person name="Clum A."/>
            <person name="Steindorff A."/>
            <person name="Ohm R.A."/>
            <person name="Martin F."/>
            <person name="Silar P."/>
            <person name="Natvig D.O."/>
            <person name="Lalanne C."/>
            <person name="Gautier V."/>
            <person name="Ament-Velasquez S.L."/>
            <person name="Kruys A."/>
            <person name="Hutchinson M.I."/>
            <person name="Powell A.J."/>
            <person name="Barry K."/>
            <person name="Miller A.N."/>
            <person name="Grigoriev I.V."/>
            <person name="Debuchy R."/>
            <person name="Gladieux P."/>
            <person name="Hiltunen Thoren M."/>
            <person name="Johannesson H."/>
        </authorList>
    </citation>
    <scope>NUCLEOTIDE SEQUENCE</scope>
    <source>
        <strain evidence="3">CBS 141.50</strain>
    </source>
</reference>
<evidence type="ECO:0000313" key="3">
    <source>
        <dbReference type="EMBL" id="KAK4141964.1"/>
    </source>
</evidence>
<comment type="caution">
    <text evidence="3">The sequence shown here is derived from an EMBL/GenBank/DDBJ whole genome shotgun (WGS) entry which is preliminary data.</text>
</comment>
<feature type="domain" description="F-box" evidence="2">
    <location>
        <begin position="212"/>
        <end position="258"/>
    </location>
</feature>
<feature type="signal peptide" evidence="1">
    <location>
        <begin position="1"/>
        <end position="35"/>
    </location>
</feature>
<dbReference type="InterPro" id="IPR056021">
    <property type="entry name" value="DUF7600"/>
</dbReference>
<dbReference type="RefSeq" id="XP_062635335.1">
    <property type="nucleotide sequence ID" value="XM_062784287.1"/>
</dbReference>
<dbReference type="Pfam" id="PF24539">
    <property type="entry name" value="DUF7600"/>
    <property type="match status" value="1"/>
</dbReference>
<dbReference type="PROSITE" id="PS50181">
    <property type="entry name" value="FBOX"/>
    <property type="match status" value="1"/>
</dbReference>
<dbReference type="SUPFAM" id="SSF81383">
    <property type="entry name" value="F-box domain"/>
    <property type="match status" value="1"/>
</dbReference>
<organism evidence="3 4">
    <name type="scientific">Dichotomopilus funicola</name>
    <dbReference type="NCBI Taxonomy" id="1934379"/>
    <lineage>
        <taxon>Eukaryota</taxon>
        <taxon>Fungi</taxon>
        <taxon>Dikarya</taxon>
        <taxon>Ascomycota</taxon>
        <taxon>Pezizomycotina</taxon>
        <taxon>Sordariomycetes</taxon>
        <taxon>Sordariomycetidae</taxon>
        <taxon>Sordariales</taxon>
        <taxon>Chaetomiaceae</taxon>
        <taxon>Dichotomopilus</taxon>
    </lineage>
</organism>
<accession>A0AAN6UZX9</accession>